<dbReference type="PROSITE" id="PS50928">
    <property type="entry name" value="ABC_TM1"/>
    <property type="match status" value="1"/>
</dbReference>
<evidence type="ECO:0000256" key="7">
    <source>
        <dbReference type="RuleBase" id="RU363032"/>
    </source>
</evidence>
<keyword evidence="4 7" id="KW-0812">Transmembrane</keyword>
<evidence type="ECO:0000259" key="8">
    <source>
        <dbReference type="PROSITE" id="PS50928"/>
    </source>
</evidence>
<dbReference type="Gene3D" id="1.10.3720.10">
    <property type="entry name" value="MetI-like"/>
    <property type="match status" value="1"/>
</dbReference>
<reference evidence="9 10" key="1">
    <citation type="submission" date="2016-11" db="EMBL/GenBank/DDBJ databases">
        <authorList>
            <person name="Jaros S."/>
            <person name="Januszkiewicz K."/>
            <person name="Wedrychowicz H."/>
        </authorList>
    </citation>
    <scope>NUCLEOTIDE SEQUENCE [LARGE SCALE GENOMIC DNA]</scope>
    <source>
        <strain evidence="9 10">DSM 15929</strain>
    </source>
</reference>
<dbReference type="RefSeq" id="WP_073278593.1">
    <property type="nucleotide sequence ID" value="NZ_FRAC01000022.1"/>
</dbReference>
<protein>
    <submittedName>
        <fullName evidence="9">Raffinose/stachyose/melibiose transport system permease protein</fullName>
    </submittedName>
</protein>
<evidence type="ECO:0000313" key="10">
    <source>
        <dbReference type="Proteomes" id="UP000184386"/>
    </source>
</evidence>
<feature type="transmembrane region" description="Helical" evidence="7">
    <location>
        <begin position="239"/>
        <end position="260"/>
    </location>
</feature>
<keyword evidence="3" id="KW-1003">Cell membrane</keyword>
<dbReference type="Proteomes" id="UP000184386">
    <property type="component" value="Unassembled WGS sequence"/>
</dbReference>
<organism evidence="9 10">
    <name type="scientific">Anaerocolumna jejuensis DSM 15929</name>
    <dbReference type="NCBI Taxonomy" id="1121322"/>
    <lineage>
        <taxon>Bacteria</taxon>
        <taxon>Bacillati</taxon>
        <taxon>Bacillota</taxon>
        <taxon>Clostridia</taxon>
        <taxon>Lachnospirales</taxon>
        <taxon>Lachnospiraceae</taxon>
        <taxon>Anaerocolumna</taxon>
    </lineage>
</organism>
<dbReference type="PANTHER" id="PTHR32243:SF24">
    <property type="entry name" value="DIACETYLCHITOBIOSE UPTAKE SYSTEM PERMEASE PROTEIN NGCG"/>
    <property type="match status" value="1"/>
</dbReference>
<keyword evidence="5 7" id="KW-1133">Transmembrane helix</keyword>
<feature type="transmembrane region" description="Helical" evidence="7">
    <location>
        <begin position="136"/>
        <end position="155"/>
    </location>
</feature>
<keyword evidence="10" id="KW-1185">Reference proteome</keyword>
<evidence type="ECO:0000256" key="3">
    <source>
        <dbReference type="ARBA" id="ARBA00022475"/>
    </source>
</evidence>
<comment type="similarity">
    <text evidence="7">Belongs to the binding-protein-dependent transport system permease family.</text>
</comment>
<dbReference type="InterPro" id="IPR035906">
    <property type="entry name" value="MetI-like_sf"/>
</dbReference>
<dbReference type="STRING" id="1121322.SAMN02745136_03968"/>
<evidence type="ECO:0000256" key="5">
    <source>
        <dbReference type="ARBA" id="ARBA00022989"/>
    </source>
</evidence>
<accession>A0A1M6XH12</accession>
<feature type="domain" description="ABC transmembrane type-1" evidence="8">
    <location>
        <begin position="68"/>
        <end position="260"/>
    </location>
</feature>
<dbReference type="GO" id="GO:0055085">
    <property type="term" value="P:transmembrane transport"/>
    <property type="evidence" value="ECO:0007669"/>
    <property type="project" value="InterPro"/>
</dbReference>
<name>A0A1M6XH12_9FIRM</name>
<sequence>MRMKNQSSWWKYLVSAIIIIIYLLPIYVLAVMSFKDVTDQSGRLMLPDIWNFKNYSKVFLESDLLRALKNTVVITFVTVALEVVVACIAAYPLSRNRSKWNKFIRTVFMGVMMIPSLSILVGVYSMLVSMHAISTYWGIIIVSVAFGLPMPIYLYTNFISTIPVSLDEASAIDGCNALQTFFRIIFPQLKPVTVSVIILNGVGMWNEYGYSLYILQKPAKYTLTLMISQYFSSSSVSDLNGAAAAACIAIAPIVIIYLFLQKYFVAGQIDSAVKG</sequence>
<feature type="transmembrane region" description="Helical" evidence="7">
    <location>
        <begin position="72"/>
        <end position="91"/>
    </location>
</feature>
<dbReference type="PANTHER" id="PTHR32243">
    <property type="entry name" value="MALTOSE TRANSPORT SYSTEM PERMEASE-RELATED"/>
    <property type="match status" value="1"/>
</dbReference>
<dbReference type="Pfam" id="PF00528">
    <property type="entry name" value="BPD_transp_1"/>
    <property type="match status" value="1"/>
</dbReference>
<dbReference type="InterPro" id="IPR050901">
    <property type="entry name" value="BP-dep_ABC_trans_perm"/>
</dbReference>
<feature type="transmembrane region" description="Helical" evidence="7">
    <location>
        <begin position="12"/>
        <end position="34"/>
    </location>
</feature>
<comment type="subcellular location">
    <subcellularLocation>
        <location evidence="1 7">Cell membrane</location>
        <topology evidence="1 7">Multi-pass membrane protein</topology>
    </subcellularLocation>
</comment>
<dbReference type="AlphaFoldDB" id="A0A1M6XH12"/>
<dbReference type="CDD" id="cd06261">
    <property type="entry name" value="TM_PBP2"/>
    <property type="match status" value="1"/>
</dbReference>
<evidence type="ECO:0000256" key="2">
    <source>
        <dbReference type="ARBA" id="ARBA00022448"/>
    </source>
</evidence>
<dbReference type="SUPFAM" id="SSF161098">
    <property type="entry name" value="MetI-like"/>
    <property type="match status" value="1"/>
</dbReference>
<keyword evidence="6 7" id="KW-0472">Membrane</keyword>
<evidence type="ECO:0000256" key="4">
    <source>
        <dbReference type="ARBA" id="ARBA00022692"/>
    </source>
</evidence>
<dbReference type="EMBL" id="FRAC01000022">
    <property type="protein sequence ID" value="SHL05310.1"/>
    <property type="molecule type" value="Genomic_DNA"/>
</dbReference>
<keyword evidence="2 7" id="KW-0813">Transport</keyword>
<proteinExistence type="inferred from homology"/>
<dbReference type="GO" id="GO:0005886">
    <property type="term" value="C:plasma membrane"/>
    <property type="evidence" value="ECO:0007669"/>
    <property type="project" value="UniProtKB-SubCell"/>
</dbReference>
<evidence type="ECO:0000313" key="9">
    <source>
        <dbReference type="EMBL" id="SHL05310.1"/>
    </source>
</evidence>
<feature type="transmembrane region" description="Helical" evidence="7">
    <location>
        <begin position="103"/>
        <end position="124"/>
    </location>
</feature>
<gene>
    <name evidence="9" type="ORF">SAMN02745136_03968</name>
</gene>
<dbReference type="OrthoDB" id="9794684at2"/>
<dbReference type="InterPro" id="IPR000515">
    <property type="entry name" value="MetI-like"/>
</dbReference>
<evidence type="ECO:0000256" key="1">
    <source>
        <dbReference type="ARBA" id="ARBA00004651"/>
    </source>
</evidence>
<evidence type="ECO:0000256" key="6">
    <source>
        <dbReference type="ARBA" id="ARBA00023136"/>
    </source>
</evidence>